<sequence>MEKLYELSAERLFKRYYARLCHFAWQFLGDQEHAEDIVQDAFMAYWDHKAHIASHEDAVKNFLYSSVRNGCLNAVRRGKVADRYASRIAGQSFEEAQVLARIIRSEVMDEVNRIMQGMPLGCKEVFRLGYLEGLSNSQIAEQLQISINTVKTQKQRGLKLLRAKLNPEFFALIAALYVA</sequence>
<dbReference type="InterPro" id="IPR039425">
    <property type="entry name" value="RNA_pol_sigma-70-like"/>
</dbReference>
<evidence type="ECO:0000313" key="8">
    <source>
        <dbReference type="Proteomes" id="UP000199577"/>
    </source>
</evidence>
<comment type="similarity">
    <text evidence="1">Belongs to the sigma-70 factor family. ECF subfamily.</text>
</comment>
<dbReference type="NCBIfam" id="TIGR02985">
    <property type="entry name" value="Sig70_bacteroi1"/>
    <property type="match status" value="1"/>
</dbReference>
<keyword evidence="2" id="KW-0805">Transcription regulation</keyword>
<dbReference type="GO" id="GO:0016987">
    <property type="term" value="F:sigma factor activity"/>
    <property type="evidence" value="ECO:0007669"/>
    <property type="project" value="UniProtKB-KW"/>
</dbReference>
<dbReference type="OrthoDB" id="656273at2"/>
<dbReference type="CDD" id="cd06171">
    <property type="entry name" value="Sigma70_r4"/>
    <property type="match status" value="1"/>
</dbReference>
<dbReference type="InterPro" id="IPR007627">
    <property type="entry name" value="RNA_pol_sigma70_r2"/>
</dbReference>
<keyword evidence="8" id="KW-1185">Reference proteome</keyword>
<keyword evidence="4" id="KW-0804">Transcription</keyword>
<evidence type="ECO:0000259" key="6">
    <source>
        <dbReference type="Pfam" id="PF08281"/>
    </source>
</evidence>
<dbReference type="RefSeq" id="WP_090971260.1">
    <property type="nucleotide sequence ID" value="NZ_FOLL01000002.1"/>
</dbReference>
<evidence type="ECO:0000313" key="7">
    <source>
        <dbReference type="EMBL" id="SFB92285.1"/>
    </source>
</evidence>
<evidence type="ECO:0000256" key="1">
    <source>
        <dbReference type="ARBA" id="ARBA00010641"/>
    </source>
</evidence>
<dbReference type="InterPro" id="IPR014327">
    <property type="entry name" value="RNA_pol_sigma70_bacteroid"/>
</dbReference>
<dbReference type="Gene3D" id="1.10.10.10">
    <property type="entry name" value="Winged helix-like DNA-binding domain superfamily/Winged helix DNA-binding domain"/>
    <property type="match status" value="1"/>
</dbReference>
<name>A0A1I1EYQ6_9SPHI</name>
<dbReference type="SUPFAM" id="SSF88946">
    <property type="entry name" value="Sigma2 domain of RNA polymerase sigma factors"/>
    <property type="match status" value="1"/>
</dbReference>
<proteinExistence type="inferred from homology"/>
<dbReference type="Pfam" id="PF04542">
    <property type="entry name" value="Sigma70_r2"/>
    <property type="match status" value="1"/>
</dbReference>
<dbReference type="PANTHER" id="PTHR43133:SF46">
    <property type="entry name" value="RNA POLYMERASE SIGMA-70 FACTOR ECF SUBFAMILY"/>
    <property type="match status" value="1"/>
</dbReference>
<keyword evidence="3" id="KW-0731">Sigma factor</keyword>
<evidence type="ECO:0000256" key="2">
    <source>
        <dbReference type="ARBA" id="ARBA00023015"/>
    </source>
</evidence>
<dbReference type="GO" id="GO:0003677">
    <property type="term" value="F:DNA binding"/>
    <property type="evidence" value="ECO:0007669"/>
    <property type="project" value="InterPro"/>
</dbReference>
<dbReference type="InterPro" id="IPR013324">
    <property type="entry name" value="RNA_pol_sigma_r3/r4-like"/>
</dbReference>
<dbReference type="Pfam" id="PF08281">
    <property type="entry name" value="Sigma70_r4_2"/>
    <property type="match status" value="1"/>
</dbReference>
<dbReference type="InterPro" id="IPR014284">
    <property type="entry name" value="RNA_pol_sigma-70_dom"/>
</dbReference>
<gene>
    <name evidence="7" type="ORF">SAMN05421747_102127</name>
</gene>
<dbReference type="InterPro" id="IPR013249">
    <property type="entry name" value="RNA_pol_sigma70_r4_t2"/>
</dbReference>
<reference evidence="7 8" key="1">
    <citation type="submission" date="2016-10" db="EMBL/GenBank/DDBJ databases">
        <authorList>
            <person name="de Groot N.N."/>
        </authorList>
    </citation>
    <scope>NUCLEOTIDE SEQUENCE [LARGE SCALE GENOMIC DNA]</scope>
    <source>
        <strain evidence="7 8">DSM 22900</strain>
    </source>
</reference>
<dbReference type="STRING" id="623281.SAMN05421747_102127"/>
<dbReference type="NCBIfam" id="TIGR02937">
    <property type="entry name" value="sigma70-ECF"/>
    <property type="match status" value="1"/>
</dbReference>
<dbReference type="InterPro" id="IPR036388">
    <property type="entry name" value="WH-like_DNA-bd_sf"/>
</dbReference>
<dbReference type="Gene3D" id="1.10.1740.10">
    <property type="match status" value="1"/>
</dbReference>
<dbReference type="GO" id="GO:0006352">
    <property type="term" value="P:DNA-templated transcription initiation"/>
    <property type="evidence" value="ECO:0007669"/>
    <property type="project" value="InterPro"/>
</dbReference>
<dbReference type="AlphaFoldDB" id="A0A1I1EYQ6"/>
<protein>
    <submittedName>
        <fullName evidence="7">RNA polymerase sigma-70 factor, ECF subfamily</fullName>
    </submittedName>
</protein>
<evidence type="ECO:0000256" key="4">
    <source>
        <dbReference type="ARBA" id="ARBA00023163"/>
    </source>
</evidence>
<dbReference type="PANTHER" id="PTHR43133">
    <property type="entry name" value="RNA POLYMERASE ECF-TYPE SIGMA FACTO"/>
    <property type="match status" value="1"/>
</dbReference>
<dbReference type="EMBL" id="FOLL01000002">
    <property type="protein sequence ID" value="SFB92285.1"/>
    <property type="molecule type" value="Genomic_DNA"/>
</dbReference>
<dbReference type="SUPFAM" id="SSF88659">
    <property type="entry name" value="Sigma3 and sigma4 domains of RNA polymerase sigma factors"/>
    <property type="match status" value="1"/>
</dbReference>
<evidence type="ECO:0000259" key="5">
    <source>
        <dbReference type="Pfam" id="PF04542"/>
    </source>
</evidence>
<accession>A0A1I1EYQ6</accession>
<evidence type="ECO:0000256" key="3">
    <source>
        <dbReference type="ARBA" id="ARBA00023082"/>
    </source>
</evidence>
<organism evidence="7 8">
    <name type="scientific">Parapedobacter composti</name>
    <dbReference type="NCBI Taxonomy" id="623281"/>
    <lineage>
        <taxon>Bacteria</taxon>
        <taxon>Pseudomonadati</taxon>
        <taxon>Bacteroidota</taxon>
        <taxon>Sphingobacteriia</taxon>
        <taxon>Sphingobacteriales</taxon>
        <taxon>Sphingobacteriaceae</taxon>
        <taxon>Parapedobacter</taxon>
    </lineage>
</organism>
<feature type="domain" description="RNA polymerase sigma-70 region 2" evidence="5">
    <location>
        <begin position="12"/>
        <end position="78"/>
    </location>
</feature>
<dbReference type="InterPro" id="IPR013325">
    <property type="entry name" value="RNA_pol_sigma_r2"/>
</dbReference>
<dbReference type="Proteomes" id="UP000199577">
    <property type="component" value="Unassembled WGS sequence"/>
</dbReference>
<feature type="domain" description="RNA polymerase sigma factor 70 region 4 type 2" evidence="6">
    <location>
        <begin position="110"/>
        <end position="161"/>
    </location>
</feature>